<dbReference type="EMBL" id="SFAN01000071">
    <property type="protein sequence ID" value="TRV23155.1"/>
    <property type="molecule type" value="Genomic_DNA"/>
</dbReference>
<protein>
    <submittedName>
        <fullName evidence="1">Uncharacterized protein</fullName>
    </submittedName>
</protein>
<comment type="caution">
    <text evidence="1">The sequence shown here is derived from an EMBL/GenBank/DDBJ whole genome shotgun (WGS) entry which is preliminary data.</text>
</comment>
<proteinExistence type="predicted"/>
<dbReference type="AlphaFoldDB" id="A0A552LSE8"/>
<organism evidence="1 2">
    <name type="scientific">Microcystis flos-aquae Mf_WU_F_19750830_S460</name>
    <dbReference type="NCBI Taxonomy" id="2486237"/>
    <lineage>
        <taxon>Bacteria</taxon>
        <taxon>Bacillati</taxon>
        <taxon>Cyanobacteriota</taxon>
        <taxon>Cyanophyceae</taxon>
        <taxon>Oscillatoriophycideae</taxon>
        <taxon>Chroococcales</taxon>
        <taxon>Microcystaceae</taxon>
        <taxon>Microcystis</taxon>
    </lineage>
</organism>
<evidence type="ECO:0000313" key="1">
    <source>
        <dbReference type="EMBL" id="TRV23155.1"/>
    </source>
</evidence>
<dbReference type="Proteomes" id="UP000320730">
    <property type="component" value="Unassembled WGS sequence"/>
</dbReference>
<accession>A0A552LSE8</accession>
<reference evidence="1 2" key="1">
    <citation type="submission" date="2019-01" db="EMBL/GenBank/DDBJ databases">
        <title>Coherence of Microcystis species and biogeography revealed through population genomics.</title>
        <authorList>
            <person name="Perez-Carrascal O.M."/>
            <person name="Terrat Y."/>
            <person name="Giani A."/>
            <person name="Fortin N."/>
            <person name="Tromas N."/>
            <person name="Shapiro B.J."/>
        </authorList>
    </citation>
    <scope>NUCLEOTIDE SEQUENCE [LARGE SCALE GENOMIC DNA]</scope>
    <source>
        <strain evidence="1">Mf_WU_F_19750830_S460</strain>
    </source>
</reference>
<name>A0A552LSE8_9CHRO</name>
<evidence type="ECO:0000313" key="2">
    <source>
        <dbReference type="Proteomes" id="UP000320730"/>
    </source>
</evidence>
<gene>
    <name evidence="1" type="ORF">EWV40_08780</name>
</gene>
<sequence>MPPLRDRLLILMSLQALVKPILAVTAVKLSSNQLSVISYQLSVISGKLRAESYHSKVNYQYSAFHVTEVSTSFANKGFKSLAHASF</sequence>